<dbReference type="InterPro" id="IPR047964">
    <property type="entry name" value="EFR1-like"/>
</dbReference>
<accession>V7I7G2</accession>
<dbReference type="RefSeq" id="WP_023387197.1">
    <property type="nucleotide sequence ID" value="NZ_AXUN02000146.1"/>
</dbReference>
<dbReference type="SUPFAM" id="SSF52218">
    <property type="entry name" value="Flavoproteins"/>
    <property type="match status" value="1"/>
</dbReference>
<evidence type="ECO:0000256" key="3">
    <source>
        <dbReference type="ARBA" id="ARBA00023014"/>
    </source>
</evidence>
<dbReference type="GO" id="GO:0046872">
    <property type="term" value="F:metal ion binding"/>
    <property type="evidence" value="ECO:0007669"/>
    <property type="project" value="UniProtKB-KW"/>
</dbReference>
<dbReference type="PROSITE" id="PS50902">
    <property type="entry name" value="FLAVODOXIN_LIKE"/>
    <property type="match status" value="1"/>
</dbReference>
<dbReference type="PATRIC" id="fig|994573.3.peg.1448"/>
<dbReference type="EMBL" id="AXUN02000146">
    <property type="protein sequence ID" value="ETA81211.1"/>
    <property type="molecule type" value="Genomic_DNA"/>
</dbReference>
<feature type="domain" description="4Fe-4S ferredoxin-type" evidence="5">
    <location>
        <begin position="211"/>
        <end position="235"/>
    </location>
</feature>
<evidence type="ECO:0000256" key="1">
    <source>
        <dbReference type="ARBA" id="ARBA00022723"/>
    </source>
</evidence>
<keyword evidence="2" id="KW-0408">Iron</keyword>
<dbReference type="Proteomes" id="UP000017747">
    <property type="component" value="Unassembled WGS sequence"/>
</dbReference>
<dbReference type="InterPro" id="IPR008254">
    <property type="entry name" value="Flavodoxin/NO_synth"/>
</dbReference>
<dbReference type="PROSITE" id="PS00198">
    <property type="entry name" value="4FE4S_FER_1"/>
    <property type="match status" value="1"/>
</dbReference>
<dbReference type="InterPro" id="IPR017900">
    <property type="entry name" value="4Fe4S_Fe_S_CS"/>
</dbReference>
<dbReference type="PANTHER" id="PTHR43122:SF1">
    <property type="entry name" value="IRON-SULFUR-BINDING PROTEIN"/>
    <property type="match status" value="1"/>
</dbReference>
<dbReference type="InterPro" id="IPR017896">
    <property type="entry name" value="4Fe4S_Fe-S-bd"/>
</dbReference>
<evidence type="ECO:0000256" key="2">
    <source>
        <dbReference type="ARBA" id="ARBA00023004"/>
    </source>
</evidence>
<reference evidence="6 7" key="1">
    <citation type="journal article" date="2014" name="Genome Announc.">
        <title>Genome Sequence of Youngiibacter fragilis, the Type Strain of the Genus Youngiibacter.</title>
        <authorList>
            <person name="Wawrik C.B."/>
            <person name="Callaghan A.V."/>
            <person name="Stamps B.W."/>
            <person name="Wawrik B."/>
        </authorList>
    </citation>
    <scope>NUCLEOTIDE SEQUENCE [LARGE SCALE GENOMIC DNA]</scope>
    <source>
        <strain evidence="6 7">232.1</strain>
    </source>
</reference>
<dbReference type="AlphaFoldDB" id="V7I7G2"/>
<evidence type="ECO:0000313" key="7">
    <source>
        <dbReference type="Proteomes" id="UP000017747"/>
    </source>
</evidence>
<dbReference type="Pfam" id="PF00037">
    <property type="entry name" value="Fer4"/>
    <property type="match status" value="1"/>
</dbReference>
<dbReference type="PROSITE" id="PS51379">
    <property type="entry name" value="4FE4S_FER_2"/>
    <property type="match status" value="2"/>
</dbReference>
<dbReference type="eggNOG" id="COG2768">
    <property type="taxonomic scope" value="Bacteria"/>
</dbReference>
<dbReference type="SUPFAM" id="SSF54862">
    <property type="entry name" value="4Fe-4S ferredoxins"/>
    <property type="match status" value="1"/>
</dbReference>
<dbReference type="STRING" id="994573.T472_0207780"/>
<dbReference type="OrthoDB" id="9813995at2"/>
<proteinExistence type="predicted"/>
<dbReference type="InterPro" id="IPR029039">
    <property type="entry name" value="Flavoprotein-like_sf"/>
</dbReference>
<comment type="caution">
    <text evidence="6">The sequence shown here is derived from an EMBL/GenBank/DDBJ whole genome shotgun (WGS) entry which is preliminary data.</text>
</comment>
<gene>
    <name evidence="6" type="ORF">T472_0207780</name>
</gene>
<organism evidence="6 7">
    <name type="scientific">Youngiibacter fragilis 232.1</name>
    <dbReference type="NCBI Taxonomy" id="994573"/>
    <lineage>
        <taxon>Bacteria</taxon>
        <taxon>Bacillati</taxon>
        <taxon>Bacillota</taxon>
        <taxon>Clostridia</taxon>
        <taxon>Eubacteriales</taxon>
        <taxon>Clostridiaceae</taxon>
        <taxon>Youngiibacter</taxon>
    </lineage>
</organism>
<keyword evidence="3" id="KW-0411">Iron-sulfur</keyword>
<feature type="domain" description="4Fe-4S ferredoxin-type" evidence="5">
    <location>
        <begin position="178"/>
        <end position="207"/>
    </location>
</feature>
<dbReference type="Gene3D" id="3.40.50.360">
    <property type="match status" value="1"/>
</dbReference>
<dbReference type="GO" id="GO:0010181">
    <property type="term" value="F:FMN binding"/>
    <property type="evidence" value="ECO:0007669"/>
    <property type="project" value="InterPro"/>
</dbReference>
<evidence type="ECO:0000259" key="5">
    <source>
        <dbReference type="PROSITE" id="PS51379"/>
    </source>
</evidence>
<evidence type="ECO:0000313" key="6">
    <source>
        <dbReference type="EMBL" id="ETA81211.1"/>
    </source>
</evidence>
<dbReference type="GO" id="GO:0016651">
    <property type="term" value="F:oxidoreductase activity, acting on NAD(P)H"/>
    <property type="evidence" value="ECO:0007669"/>
    <property type="project" value="UniProtKB-ARBA"/>
</dbReference>
<dbReference type="Gene3D" id="3.30.70.20">
    <property type="match status" value="1"/>
</dbReference>
<name>V7I7G2_9CLOT</name>
<sequence length="261" mass="27947">MMRKLTIVFFSPTGTTRKVVKAIADGTGLEYDSIDLTLPSSRSQVLEFGSGDLVIMGVPVYAGRVPSLLSETIDSIKAEGALMVPVVVYGNRHYDDSLLELKDILEAKGAFLIAAAAFIGEHSYTAKVAGGRPDSEDLESAKRFGNGLISMLNKEPDSPAKFDVPGNLPYKERKPSKPDTPITGDACIECGICARNCPTGAIDFNDFSSADPSLCIKCCSCIKKCPSDAKSFSDGSVVSFSGWLEANCSERKQPELFTPVI</sequence>
<dbReference type="PANTHER" id="PTHR43122">
    <property type="entry name" value="FERREDOXIN SUBUNIT OF PYRUVATE:FLAVODOXIN OXIDOREDUCTASE-RELATED"/>
    <property type="match status" value="1"/>
</dbReference>
<evidence type="ECO:0000259" key="4">
    <source>
        <dbReference type="PROSITE" id="PS50902"/>
    </source>
</evidence>
<keyword evidence="1" id="KW-0479">Metal-binding</keyword>
<protein>
    <submittedName>
        <fullName evidence="6">Ferredoxin</fullName>
    </submittedName>
</protein>
<feature type="domain" description="Flavodoxin-like" evidence="4">
    <location>
        <begin position="5"/>
        <end position="149"/>
    </location>
</feature>
<dbReference type="NCBIfam" id="NF038196">
    <property type="entry name" value="ferrodoxin_EFR1"/>
    <property type="match status" value="1"/>
</dbReference>
<keyword evidence="7" id="KW-1185">Reference proteome</keyword>
<dbReference type="GO" id="GO:0051536">
    <property type="term" value="F:iron-sulfur cluster binding"/>
    <property type="evidence" value="ECO:0007669"/>
    <property type="project" value="UniProtKB-KW"/>
</dbReference>